<dbReference type="GO" id="GO:0140664">
    <property type="term" value="F:ATP-dependent DNA damage sensor activity"/>
    <property type="evidence" value="ECO:0007669"/>
    <property type="project" value="InterPro"/>
</dbReference>
<evidence type="ECO:0000256" key="2">
    <source>
        <dbReference type="ARBA" id="ARBA00022840"/>
    </source>
</evidence>
<evidence type="ECO:0000259" key="5">
    <source>
        <dbReference type="SMART" id="SM00534"/>
    </source>
</evidence>
<dbReference type="EMBL" id="BARU01007065">
    <property type="protein sequence ID" value="GAH40798.1"/>
    <property type="molecule type" value="Genomic_DNA"/>
</dbReference>
<gene>
    <name evidence="6" type="ORF">S03H2_13932</name>
</gene>
<feature type="domain" description="DNA mismatch repair protein MutS core" evidence="4">
    <location>
        <begin position="9"/>
        <end position="311"/>
    </location>
</feature>
<evidence type="ECO:0000256" key="1">
    <source>
        <dbReference type="ARBA" id="ARBA00022741"/>
    </source>
</evidence>
<comment type="caution">
    <text evidence="6">The sequence shown here is derived from an EMBL/GenBank/DDBJ whole genome shotgun (WGS) entry which is preliminary data.</text>
</comment>
<evidence type="ECO:0000313" key="6">
    <source>
        <dbReference type="EMBL" id="GAH40798.1"/>
    </source>
</evidence>
<proteinExistence type="predicted"/>
<protein>
    <recommendedName>
        <fullName evidence="7">DNA mismatch repair proteins mutS family domain-containing protein</fullName>
    </recommendedName>
</protein>
<keyword evidence="2" id="KW-0067">ATP-binding</keyword>
<dbReference type="SUPFAM" id="SSF52540">
    <property type="entry name" value="P-loop containing nucleoside triphosphate hydrolases"/>
    <property type="match status" value="1"/>
</dbReference>
<dbReference type="InterPro" id="IPR045076">
    <property type="entry name" value="MutS"/>
</dbReference>
<keyword evidence="1" id="KW-0547">Nucleotide-binding</keyword>
<dbReference type="SMART" id="SM00533">
    <property type="entry name" value="MUTSd"/>
    <property type="match status" value="1"/>
</dbReference>
<dbReference type="InterPro" id="IPR036187">
    <property type="entry name" value="DNA_mismatch_repair_MutS_sf"/>
</dbReference>
<dbReference type="PANTHER" id="PTHR48466">
    <property type="entry name" value="OS10G0509000 PROTEIN-RELATED"/>
    <property type="match status" value="1"/>
</dbReference>
<dbReference type="Pfam" id="PF00488">
    <property type="entry name" value="MutS_V"/>
    <property type="match status" value="1"/>
</dbReference>
<dbReference type="GO" id="GO:0005524">
    <property type="term" value="F:ATP binding"/>
    <property type="evidence" value="ECO:0007669"/>
    <property type="project" value="UniProtKB-KW"/>
</dbReference>
<reference evidence="6" key="1">
    <citation type="journal article" date="2014" name="Front. Microbiol.">
        <title>High frequency of phylogenetically diverse reductive dehalogenase-homologous genes in deep subseafloor sedimentary metagenomes.</title>
        <authorList>
            <person name="Kawai M."/>
            <person name="Futagami T."/>
            <person name="Toyoda A."/>
            <person name="Takaki Y."/>
            <person name="Nishi S."/>
            <person name="Hori S."/>
            <person name="Arai W."/>
            <person name="Tsubouchi T."/>
            <person name="Morono Y."/>
            <person name="Uchiyama I."/>
            <person name="Ito T."/>
            <person name="Fujiyama A."/>
            <person name="Inagaki F."/>
            <person name="Takami H."/>
        </authorList>
    </citation>
    <scope>NUCLEOTIDE SEQUENCE</scope>
    <source>
        <strain evidence="6">Expedition CK06-06</strain>
    </source>
</reference>
<sequence>MTPEILNLLEFDKLRKILSSFSFSILGREIVLSIVPLKEREKREESISLVKEFRLLLNSTRTFPAPQDKDIRPILKKVKEGVYHLSINELLLISEVTRDYKEVGVFLRKLSAEYKGLSRLGAFSKRLPDIYEKIQIIIDENGELKDNASAELKSIRSGFTKLHKKLLRAANKLISEKKRFLQEEIFTTKEERIVLPVLFSKKKNVPGIVHSISQTQNTVFIEPIELMELNNECSTFKLREQREIKRILRALTEEIIKNIECYEKSILEMQEIDMLYAIASFSEKYNLSAPIFSIEPYLYIRGGRHPLLLIKKGKDGVIPFDIKLDKQSKILLVSGPNMGGKTVLLKSIGIIILMAYAGLHIPAKEDSIIPDIDSIYADIGDEQSIENRIIDEFYYSYLCFFYKKSPNINLKIKSI</sequence>
<dbReference type="GO" id="GO:0006298">
    <property type="term" value="P:mismatch repair"/>
    <property type="evidence" value="ECO:0007669"/>
    <property type="project" value="InterPro"/>
</dbReference>
<dbReference type="GO" id="GO:0030983">
    <property type="term" value="F:mismatched DNA binding"/>
    <property type="evidence" value="ECO:0007669"/>
    <property type="project" value="InterPro"/>
</dbReference>
<dbReference type="InterPro" id="IPR000432">
    <property type="entry name" value="DNA_mismatch_repair_MutS_C"/>
</dbReference>
<keyword evidence="3" id="KW-0238">DNA-binding</keyword>
<dbReference type="InterPro" id="IPR027417">
    <property type="entry name" value="P-loop_NTPase"/>
</dbReference>
<evidence type="ECO:0000256" key="3">
    <source>
        <dbReference type="ARBA" id="ARBA00023125"/>
    </source>
</evidence>
<dbReference type="PANTHER" id="PTHR48466:SF2">
    <property type="entry name" value="OS10G0509000 PROTEIN"/>
    <property type="match status" value="1"/>
</dbReference>
<name>X1H655_9ZZZZ</name>
<dbReference type="Gene3D" id="3.40.50.300">
    <property type="entry name" value="P-loop containing nucleotide triphosphate hydrolases"/>
    <property type="match status" value="1"/>
</dbReference>
<feature type="domain" description="DNA mismatch repair proteins mutS family" evidence="5">
    <location>
        <begin position="328"/>
        <end position="414"/>
    </location>
</feature>
<evidence type="ECO:0000259" key="4">
    <source>
        <dbReference type="SMART" id="SM00533"/>
    </source>
</evidence>
<dbReference type="InterPro" id="IPR007696">
    <property type="entry name" value="DNA_mismatch_repair_MutS_core"/>
</dbReference>
<evidence type="ECO:0008006" key="7">
    <source>
        <dbReference type="Google" id="ProtNLM"/>
    </source>
</evidence>
<accession>X1H655</accession>
<feature type="non-terminal residue" evidence="6">
    <location>
        <position position="415"/>
    </location>
</feature>
<dbReference type="SMART" id="SM00534">
    <property type="entry name" value="MUTSac"/>
    <property type="match status" value="1"/>
</dbReference>
<dbReference type="AlphaFoldDB" id="X1H655"/>
<organism evidence="6">
    <name type="scientific">marine sediment metagenome</name>
    <dbReference type="NCBI Taxonomy" id="412755"/>
    <lineage>
        <taxon>unclassified sequences</taxon>
        <taxon>metagenomes</taxon>
        <taxon>ecological metagenomes</taxon>
    </lineage>
</organism>
<dbReference type="SUPFAM" id="SSF48334">
    <property type="entry name" value="DNA repair protein MutS, domain III"/>
    <property type="match status" value="1"/>
</dbReference>